<feature type="compositionally biased region" description="Polar residues" evidence="1">
    <location>
        <begin position="297"/>
        <end position="309"/>
    </location>
</feature>
<feature type="region of interest" description="Disordered" evidence="1">
    <location>
        <begin position="834"/>
        <end position="884"/>
    </location>
</feature>
<organism evidence="2 3">
    <name type="scientific">Nakaseomyces bracarensis</name>
    <dbReference type="NCBI Taxonomy" id="273131"/>
    <lineage>
        <taxon>Eukaryota</taxon>
        <taxon>Fungi</taxon>
        <taxon>Dikarya</taxon>
        <taxon>Ascomycota</taxon>
        <taxon>Saccharomycotina</taxon>
        <taxon>Saccharomycetes</taxon>
        <taxon>Saccharomycetales</taxon>
        <taxon>Saccharomycetaceae</taxon>
        <taxon>Nakaseomyces</taxon>
    </lineage>
</organism>
<keyword evidence="3" id="KW-1185">Reference proteome</keyword>
<dbReference type="EMBL" id="JBEVYD010000002">
    <property type="protein sequence ID" value="KAL3234850.1"/>
    <property type="molecule type" value="Genomic_DNA"/>
</dbReference>
<feature type="compositionally biased region" description="Polar residues" evidence="1">
    <location>
        <begin position="510"/>
        <end position="520"/>
    </location>
</feature>
<dbReference type="Proteomes" id="UP001623330">
    <property type="component" value="Unassembled WGS sequence"/>
</dbReference>
<proteinExistence type="predicted"/>
<evidence type="ECO:0000256" key="1">
    <source>
        <dbReference type="SAM" id="MobiDB-lite"/>
    </source>
</evidence>
<reference evidence="2 3" key="1">
    <citation type="submission" date="2024-05" db="EMBL/GenBank/DDBJ databases">
        <title>Long read based assembly of the Candida bracarensis genome reveals expanded adhesin content.</title>
        <authorList>
            <person name="Marcet-Houben M."/>
            <person name="Ksiezopolska E."/>
            <person name="Gabaldon T."/>
        </authorList>
    </citation>
    <scope>NUCLEOTIDE SEQUENCE [LARGE SCALE GENOMIC DNA]</scope>
    <source>
        <strain evidence="2 3">CBM6</strain>
    </source>
</reference>
<evidence type="ECO:0000313" key="3">
    <source>
        <dbReference type="Proteomes" id="UP001623330"/>
    </source>
</evidence>
<feature type="compositionally biased region" description="Polar residues" evidence="1">
    <location>
        <begin position="543"/>
        <end position="558"/>
    </location>
</feature>
<evidence type="ECO:0000313" key="2">
    <source>
        <dbReference type="EMBL" id="KAL3234850.1"/>
    </source>
</evidence>
<feature type="compositionally biased region" description="Low complexity" evidence="1">
    <location>
        <begin position="314"/>
        <end position="329"/>
    </location>
</feature>
<comment type="caution">
    <text evidence="2">The sequence shown here is derived from an EMBL/GenBank/DDBJ whole genome shotgun (WGS) entry which is preliminary data.</text>
</comment>
<feature type="compositionally biased region" description="Polar residues" evidence="1">
    <location>
        <begin position="243"/>
        <end position="278"/>
    </location>
</feature>
<name>A0ABR4NZT6_9SACH</name>
<feature type="compositionally biased region" description="Polar residues" evidence="1">
    <location>
        <begin position="330"/>
        <end position="342"/>
    </location>
</feature>
<protein>
    <recommendedName>
        <fullName evidence="4">LisH domain-containing protein</fullName>
    </recommendedName>
</protein>
<dbReference type="SMART" id="SM00667">
    <property type="entry name" value="LisH"/>
    <property type="match status" value="1"/>
</dbReference>
<feature type="compositionally biased region" description="Low complexity" evidence="1">
    <location>
        <begin position="658"/>
        <end position="668"/>
    </location>
</feature>
<feature type="compositionally biased region" description="Polar residues" evidence="1">
    <location>
        <begin position="844"/>
        <end position="861"/>
    </location>
</feature>
<accession>A0ABR4NZT6</accession>
<feature type="region of interest" description="Disordered" evidence="1">
    <location>
        <begin position="232"/>
        <end position="278"/>
    </location>
</feature>
<feature type="compositionally biased region" description="Basic and acidic residues" evidence="1">
    <location>
        <begin position="641"/>
        <end position="657"/>
    </location>
</feature>
<feature type="region of interest" description="Disordered" evidence="1">
    <location>
        <begin position="441"/>
        <end position="520"/>
    </location>
</feature>
<feature type="region of interest" description="Disordered" evidence="1">
    <location>
        <begin position="297"/>
        <end position="388"/>
    </location>
</feature>
<gene>
    <name evidence="2" type="ORF">RNJ44_02638</name>
</gene>
<evidence type="ECO:0008006" key="4">
    <source>
        <dbReference type="Google" id="ProtNLM"/>
    </source>
</evidence>
<feature type="compositionally biased region" description="Polar residues" evidence="1">
    <location>
        <begin position="472"/>
        <end position="493"/>
    </location>
</feature>
<feature type="compositionally biased region" description="Polar residues" evidence="1">
    <location>
        <begin position="454"/>
        <end position="464"/>
    </location>
</feature>
<dbReference type="PROSITE" id="PS50896">
    <property type="entry name" value="LISH"/>
    <property type="match status" value="1"/>
</dbReference>
<dbReference type="InterPro" id="IPR006594">
    <property type="entry name" value="LisH"/>
</dbReference>
<feature type="compositionally biased region" description="Polar residues" evidence="1">
    <location>
        <begin position="356"/>
        <end position="388"/>
    </location>
</feature>
<feature type="region of interest" description="Disordered" evidence="1">
    <location>
        <begin position="536"/>
        <end position="559"/>
    </location>
</feature>
<feature type="region of interest" description="Disordered" evidence="1">
    <location>
        <begin position="618"/>
        <end position="675"/>
    </location>
</feature>
<sequence>MSTDYNSANLYGYRNSDMAGSPESPFVNNSEGSTPLSGIVNKNLNFGKKKQKKGRMKDADQERYLVSDAMAKNSRQLLFAHIYNYLIRNKFYATASDFLKEVDIPLSTADRIEKIKGTSGKSREEEELEGEIPDFLLKPEMLLNSSDTFLVEWWEIFRTLYGHGEETAVDSMGNEINQQTLQKKITAILPTNKPAVPPPFSNIPSNFMASAQAFQNMKSQMNYGMNDLPYTYSQQQQQQQQQGKAATTAKKNSNGNAEKSNASPIRQRSIPSNTMDAPTQQQALLNGIRPTLSHSMSAGVTSFSKGNQNKIEKTNSNSSTKTSKNLSNSGNIDSPNTTSETSGKVVKPKAKARVNNKATLTRQDSGAKNSPNNRNNEGNFTTKANNPTAMAQMDYMLQNQRMMSMRGMQQSQYPVMATNSMVNNPAELIFQYQNGNPMTYKNGFIPDDTKQQHGTETNTNSDLNKNGKDNARNMQDSSNSEKLNSGKVMSNGGSELPKSLDSTNHEDSIDSINSTGEENISQHSDMAHPMTMYMNHKKDDDITSNSNKYPSKGSPNGNKTEEMNGFNGWEIQGMQNVDKLRYMQQQMLQAQRMGKGMDSVLQQQYLMMMNLMMNQTGNGYPKPQKFDANGSSLPKASKKQKYQEKNIISKEKERQNNEEANSNVNSNSKATSRQGMSMPQTFKNANVMNNRQNFPVNGMQGMPNMNSQNMQHMNMSNMSMQNIQNMQNMQNLHNMHNMQNMHPMHNMHNMNMQNIPGMPAMPGIPGMLPQGMLPQGMPGMYGMSGYPPMQSTHDMQHMYNMQNMNQMNYSSDNSVNADMTKARYEQGIRNYRDPRNDVEMMNGGSPNQNYTKVNLKSQANETSERNKQTNSAYSEDPFELFGMN</sequence>